<evidence type="ECO:0000256" key="2">
    <source>
        <dbReference type="ARBA" id="ARBA00005073"/>
    </source>
</evidence>
<feature type="binding site" description="axial binding residue" evidence="14">
    <location>
        <position position="13"/>
    </location>
    <ligand>
        <name>heme</name>
        <dbReference type="ChEBI" id="CHEBI:30413"/>
    </ligand>
    <ligandPart>
        <name>Fe</name>
        <dbReference type="ChEBI" id="CHEBI:18248"/>
    </ligandPart>
</feature>
<dbReference type="EC" id="1.3.99.-" evidence="14 15"/>
<feature type="transmembrane region" description="Helical" evidence="14">
    <location>
        <begin position="87"/>
        <end position="105"/>
    </location>
</feature>
<evidence type="ECO:0000256" key="12">
    <source>
        <dbReference type="ARBA" id="ARBA00023136"/>
    </source>
</evidence>
<dbReference type="HAMAP" id="MF_02239">
    <property type="entry name" value="HemJ"/>
    <property type="match status" value="1"/>
</dbReference>
<keyword evidence="6 14" id="KW-0349">Heme</keyword>
<keyword evidence="5 14" id="KW-1003">Cell membrane</keyword>
<evidence type="ECO:0000256" key="5">
    <source>
        <dbReference type="ARBA" id="ARBA00022475"/>
    </source>
</evidence>
<evidence type="ECO:0000256" key="6">
    <source>
        <dbReference type="ARBA" id="ARBA00022617"/>
    </source>
</evidence>
<keyword evidence="12 14" id="KW-0472">Membrane</keyword>
<dbReference type="GO" id="GO:0006782">
    <property type="term" value="P:protoporphyrinogen IX biosynthetic process"/>
    <property type="evidence" value="ECO:0007669"/>
    <property type="project" value="UniProtKB-UniRule"/>
</dbReference>
<comment type="caution">
    <text evidence="16">The sequence shown here is derived from an EMBL/GenBank/DDBJ whole genome shotgun (WGS) entry which is preliminary data.</text>
</comment>
<reference evidence="16 17" key="1">
    <citation type="journal article" date="2011" name="Vet. Res.">
        <title>Genome sequence of Helicobacter suis supports its role in gastric pathology.</title>
        <authorList>
            <person name="Vermoote M."/>
            <person name="Vandekerckhove T.T."/>
            <person name="Flahou B."/>
            <person name="Pasmans F."/>
            <person name="Smet A."/>
            <person name="De Groote D."/>
            <person name="Van Criekinge W."/>
            <person name="Ducatelle R."/>
            <person name="Haesebrouck F."/>
        </authorList>
    </citation>
    <scope>NUCLEOTIDE SEQUENCE [LARGE SCALE GENOMIC DNA]</scope>
    <source>
        <strain evidence="16 17">HS5</strain>
    </source>
</reference>
<accession>E7G3E2</accession>
<feature type="transmembrane region" description="Helical" evidence="14">
    <location>
        <begin position="126"/>
        <end position="144"/>
    </location>
</feature>
<dbReference type="NCBIfam" id="TIGR00701">
    <property type="entry name" value="protoporphyrinogen oxidase HemJ"/>
    <property type="match status" value="1"/>
</dbReference>
<feature type="transmembrane region" description="Helical" evidence="14">
    <location>
        <begin position="12"/>
        <end position="33"/>
    </location>
</feature>
<comment type="catalytic activity">
    <reaction evidence="13 14 15">
        <text>protoporphyrinogen IX + 3 A = protoporphyrin IX + 3 AH2</text>
        <dbReference type="Rhea" id="RHEA:62000"/>
        <dbReference type="ChEBI" id="CHEBI:13193"/>
        <dbReference type="ChEBI" id="CHEBI:17499"/>
        <dbReference type="ChEBI" id="CHEBI:57306"/>
        <dbReference type="ChEBI" id="CHEBI:57307"/>
    </reaction>
</comment>
<evidence type="ECO:0000313" key="17">
    <source>
        <dbReference type="Proteomes" id="UP000054093"/>
    </source>
</evidence>
<comment type="pathway">
    <text evidence="2 14 15">Porphyrin-containing compound metabolism; protoporphyrin-IX biosynthesis; protoporphyrin-IX from protoporphyrinogen-IX: step 1/1.</text>
</comment>
<keyword evidence="7 14" id="KW-0812">Transmembrane</keyword>
<evidence type="ECO:0000256" key="9">
    <source>
        <dbReference type="ARBA" id="ARBA00022989"/>
    </source>
</evidence>
<organism evidence="16 17">
    <name type="scientific">Helicobacter suis HS5</name>
    <dbReference type="NCBI Taxonomy" id="710394"/>
    <lineage>
        <taxon>Bacteria</taxon>
        <taxon>Pseudomonadati</taxon>
        <taxon>Campylobacterota</taxon>
        <taxon>Epsilonproteobacteria</taxon>
        <taxon>Campylobacterales</taxon>
        <taxon>Helicobacteraceae</taxon>
        <taxon>Helicobacter</taxon>
    </lineage>
</organism>
<sequence>MNMQVYLWLKMLHIVAIISWMAALLYLPRLLVYHRENYDKPEFVAIVQVQESKLFNAIATPAMIISVLSGLGLIYVLNPMALFSHGWLHLKLLFVLVLLHFHFMCRKWMRELKKEGTYKSSRFFRFVNEVPTICMIVIVFAVVGKFF</sequence>
<evidence type="ECO:0000256" key="4">
    <source>
        <dbReference type="ARBA" id="ARBA00017504"/>
    </source>
</evidence>
<dbReference type="Pfam" id="PF03653">
    <property type="entry name" value="UPF0093"/>
    <property type="match status" value="1"/>
</dbReference>
<proteinExistence type="inferred from homology"/>
<dbReference type="AlphaFoldDB" id="E7G3E2"/>
<dbReference type="UniPathway" id="UPA00251">
    <property type="reaction ID" value="UER00324"/>
</dbReference>
<dbReference type="PANTHER" id="PTHR40255:SF1">
    <property type="entry name" value="PROTOPORPHYRINOGEN IX OXIDASE"/>
    <property type="match status" value="1"/>
</dbReference>
<dbReference type="GO" id="GO:0005886">
    <property type="term" value="C:plasma membrane"/>
    <property type="evidence" value="ECO:0007669"/>
    <property type="project" value="UniProtKB-SubCell"/>
</dbReference>
<comment type="subcellular location">
    <subcellularLocation>
        <location evidence="1 14">Cell membrane</location>
        <topology evidence="1 14">Multi-pass membrane protein</topology>
    </subcellularLocation>
</comment>
<keyword evidence="11 14" id="KW-0408">Iron</keyword>
<keyword evidence="8 14" id="KW-0479">Metal-binding</keyword>
<dbReference type="PANTHER" id="PTHR40255">
    <property type="entry name" value="UPF0093 MEMBRANE PROTEIN SLR1790"/>
    <property type="match status" value="1"/>
</dbReference>
<keyword evidence="9 14" id="KW-1133">Transmembrane helix</keyword>
<dbReference type="EMBL" id="ADHO01000072">
    <property type="protein sequence ID" value="EFX42108.1"/>
    <property type="molecule type" value="Genomic_DNA"/>
</dbReference>
<evidence type="ECO:0000256" key="3">
    <source>
        <dbReference type="ARBA" id="ARBA00006501"/>
    </source>
</evidence>
<keyword evidence="10 14" id="KW-0560">Oxidoreductase</keyword>
<evidence type="ECO:0000256" key="11">
    <source>
        <dbReference type="ARBA" id="ARBA00023004"/>
    </source>
</evidence>
<evidence type="ECO:0000256" key="14">
    <source>
        <dbReference type="HAMAP-Rule" id="MF_02239"/>
    </source>
</evidence>
<evidence type="ECO:0000256" key="13">
    <source>
        <dbReference type="ARBA" id="ARBA00048390"/>
    </source>
</evidence>
<evidence type="ECO:0000313" key="16">
    <source>
        <dbReference type="EMBL" id="EFX42108.1"/>
    </source>
</evidence>
<dbReference type="InterPro" id="IPR005265">
    <property type="entry name" value="HemJ-like"/>
</dbReference>
<dbReference type="GO" id="GO:0046872">
    <property type="term" value="F:metal ion binding"/>
    <property type="evidence" value="ECO:0007669"/>
    <property type="project" value="UniProtKB-UniRule"/>
</dbReference>
<evidence type="ECO:0000256" key="8">
    <source>
        <dbReference type="ARBA" id="ARBA00022723"/>
    </source>
</evidence>
<evidence type="ECO:0000256" key="10">
    <source>
        <dbReference type="ARBA" id="ARBA00023002"/>
    </source>
</evidence>
<dbReference type="Proteomes" id="UP000054093">
    <property type="component" value="Unassembled WGS sequence"/>
</dbReference>
<dbReference type="GO" id="GO:0070818">
    <property type="term" value="F:protoporphyrinogen oxidase activity"/>
    <property type="evidence" value="ECO:0007669"/>
    <property type="project" value="UniProtKB-UniRule"/>
</dbReference>
<name>E7G3E2_9HELI</name>
<comment type="similarity">
    <text evidence="3 14 15">Belongs to the HemJ family.</text>
</comment>
<feature type="transmembrane region" description="Helical" evidence="14">
    <location>
        <begin position="54"/>
        <end position="75"/>
    </location>
</feature>
<dbReference type="PIRSF" id="PIRSF004638">
    <property type="entry name" value="UCP004638"/>
    <property type="match status" value="1"/>
</dbReference>
<gene>
    <name evidence="16" type="ORF">HSUHS5_0460</name>
</gene>
<evidence type="ECO:0000256" key="1">
    <source>
        <dbReference type="ARBA" id="ARBA00004651"/>
    </source>
</evidence>
<feature type="binding site" description="axial binding residue" evidence="14">
    <location>
        <position position="91"/>
    </location>
    <ligand>
        <name>heme</name>
        <dbReference type="ChEBI" id="CHEBI:30413"/>
    </ligand>
    <ligandPart>
        <name>Fe</name>
        <dbReference type="ChEBI" id="CHEBI:18248"/>
    </ligandPart>
</feature>
<comment type="cofactor">
    <cofactor evidence="14 15">
        <name>heme b</name>
        <dbReference type="ChEBI" id="CHEBI:60344"/>
    </cofactor>
    <text evidence="14 15">Binds 1 heme b (iron(II)-protoporphyrin IX) group per subunit.</text>
</comment>
<evidence type="ECO:0000256" key="15">
    <source>
        <dbReference type="PIRNR" id="PIRNR004638"/>
    </source>
</evidence>
<protein>
    <recommendedName>
        <fullName evidence="4 14">Protoporphyrinogen IX oxidase</fullName>
        <shortName evidence="14">PPO</shortName>
        <ecNumber evidence="14 15">1.3.99.-</ecNumber>
    </recommendedName>
</protein>
<comment type="subunit">
    <text evidence="14">Homodimer.</text>
</comment>
<evidence type="ECO:0000256" key="7">
    <source>
        <dbReference type="ARBA" id="ARBA00022692"/>
    </source>
</evidence>
<comment type="function">
    <text evidence="14 15">Catalyzes the oxidation of protoporphyrinogen IX to protoporphyrin IX.</text>
</comment>